<keyword evidence="3" id="KW-1185">Reference proteome</keyword>
<gene>
    <name evidence="2" type="ORF">AK830_g6319</name>
</gene>
<organism evidence="2 3">
    <name type="scientific">Neonectria ditissima</name>
    <dbReference type="NCBI Taxonomy" id="78410"/>
    <lineage>
        <taxon>Eukaryota</taxon>
        <taxon>Fungi</taxon>
        <taxon>Dikarya</taxon>
        <taxon>Ascomycota</taxon>
        <taxon>Pezizomycotina</taxon>
        <taxon>Sordariomycetes</taxon>
        <taxon>Hypocreomycetidae</taxon>
        <taxon>Hypocreales</taxon>
        <taxon>Nectriaceae</taxon>
        <taxon>Neonectria</taxon>
    </lineage>
</organism>
<feature type="compositionally biased region" description="Low complexity" evidence="1">
    <location>
        <begin position="38"/>
        <end position="67"/>
    </location>
</feature>
<evidence type="ECO:0000313" key="2">
    <source>
        <dbReference type="EMBL" id="KPM40222.1"/>
    </source>
</evidence>
<reference evidence="2 3" key="1">
    <citation type="submission" date="2015-09" db="EMBL/GenBank/DDBJ databases">
        <title>Draft genome of a European isolate of the apple canker pathogen Neonectria ditissima.</title>
        <authorList>
            <person name="Gomez-Cortecero A."/>
            <person name="Harrison R.J."/>
            <person name="Armitage A.D."/>
        </authorList>
    </citation>
    <scope>NUCLEOTIDE SEQUENCE [LARGE SCALE GENOMIC DNA]</scope>
    <source>
        <strain evidence="2 3">R09/05</strain>
    </source>
</reference>
<name>A0A0P7BGW2_9HYPO</name>
<dbReference type="OrthoDB" id="4509729at2759"/>
<dbReference type="EMBL" id="LKCW01000088">
    <property type="protein sequence ID" value="KPM40222.1"/>
    <property type="molecule type" value="Genomic_DNA"/>
</dbReference>
<proteinExistence type="predicted"/>
<dbReference type="AlphaFoldDB" id="A0A0P7BGW2"/>
<accession>A0A0P7BGW2</accession>
<dbReference type="Proteomes" id="UP000050424">
    <property type="component" value="Unassembled WGS sequence"/>
</dbReference>
<dbReference type="STRING" id="78410.A0A0P7BGW2"/>
<feature type="region of interest" description="Disordered" evidence="1">
    <location>
        <begin position="33"/>
        <end position="91"/>
    </location>
</feature>
<feature type="compositionally biased region" description="Basic residues" evidence="1">
    <location>
        <begin position="68"/>
        <end position="83"/>
    </location>
</feature>
<protein>
    <submittedName>
        <fullName evidence="2">Uncharacterized protein</fullName>
    </submittedName>
</protein>
<evidence type="ECO:0000313" key="3">
    <source>
        <dbReference type="Proteomes" id="UP000050424"/>
    </source>
</evidence>
<comment type="caution">
    <text evidence="2">The sequence shown here is derived from an EMBL/GenBank/DDBJ whole genome shotgun (WGS) entry which is preliminary data.</text>
</comment>
<evidence type="ECO:0000256" key="1">
    <source>
        <dbReference type="SAM" id="MobiDB-lite"/>
    </source>
</evidence>
<sequence length="168" mass="19075">MAAVNIHSFALEQYILLQEQHQELSSHLDQIRPQMTGRSRSSQSTPSSSPTRSSSSSSSSSSSVASSPKRHSRSSERRHRSHARCSGWDDAHRGNELTTIVDEETLCEISAEEQRLSDVNESIKRALTELLNCSTVRSNRSFRMWVQARLMETEKELRSGRRRRTSND</sequence>